<dbReference type="EMBL" id="LAZR01000258">
    <property type="protein sequence ID" value="KKN78735.1"/>
    <property type="molecule type" value="Genomic_DNA"/>
</dbReference>
<evidence type="ECO:0000313" key="1">
    <source>
        <dbReference type="EMBL" id="KKN78735.1"/>
    </source>
</evidence>
<dbReference type="AlphaFoldDB" id="A0A0F9TBS8"/>
<reference evidence="1" key="1">
    <citation type="journal article" date="2015" name="Nature">
        <title>Complex archaea that bridge the gap between prokaryotes and eukaryotes.</title>
        <authorList>
            <person name="Spang A."/>
            <person name="Saw J.H."/>
            <person name="Jorgensen S.L."/>
            <person name="Zaremba-Niedzwiedzka K."/>
            <person name="Martijn J."/>
            <person name="Lind A.E."/>
            <person name="van Eijk R."/>
            <person name="Schleper C."/>
            <person name="Guy L."/>
            <person name="Ettema T.J."/>
        </authorList>
    </citation>
    <scope>NUCLEOTIDE SEQUENCE</scope>
</reference>
<protein>
    <submittedName>
        <fullName evidence="1">Uncharacterized protein</fullName>
    </submittedName>
</protein>
<comment type="caution">
    <text evidence="1">The sequence shown here is derived from an EMBL/GenBank/DDBJ whole genome shotgun (WGS) entry which is preliminary data.</text>
</comment>
<dbReference type="PROSITE" id="PS00018">
    <property type="entry name" value="EF_HAND_1"/>
    <property type="match status" value="1"/>
</dbReference>
<gene>
    <name evidence="1" type="ORF">LCGC14_0348020</name>
</gene>
<name>A0A0F9TBS8_9ZZZZ</name>
<dbReference type="InterPro" id="IPR018247">
    <property type="entry name" value="EF_Hand_1_Ca_BS"/>
</dbReference>
<proteinExistence type="predicted"/>
<organism evidence="1">
    <name type="scientific">marine sediment metagenome</name>
    <dbReference type="NCBI Taxonomy" id="412755"/>
    <lineage>
        <taxon>unclassified sequences</taxon>
        <taxon>metagenomes</taxon>
        <taxon>ecological metagenomes</taxon>
    </lineage>
</organism>
<accession>A0A0F9TBS8</accession>
<sequence length="757" mass="77102">MKNQMALVLIIIAVAVGLVSLGGGITSLGVVAPISSTGGTAPTLSIAACPDGETYTFDSGTSTWTCGNAGHTIQDEAVSLATEPTLNFTGAGVVCADNPGNTRTDCTITGVAGSGVQLDLGNDDVIESTGITEINVDNDTNSIFTETPADQLLIDASLNWPISDDVSCTDCLNATEIEDIYVLIVGDTVTGNIDFDDGVGESPRVLFSPQTGTVWDIYAEDATDDLQIEVTTAVAEGLDIVNTGAGIVVLSLDSLATGGASECVEADTNGVLALAGSACASGGGDSIEVEDGDNTGTFSTIDTTARFEDSADINFSLADGGPGGPDDITGTVRANAVALATDTTGAFVATVADSGNTNITVAGSGAENAAVTLDVIDVNCTNCLDATEIADIYVLVAGDVMTGNLDMDDGTTDSPRILFTVQTGTVWDIYAEDTSDDLQIEVTTGVAENLDIVNTGAGTVAFNLDSLATGGASECVQTDTNGVFSSTGGLCGTSSGDITDVGPGFNSGAAFTDGVVSTGSIMLVWEGTGLDTNELTISAPANPAVDQLFTFPDDQLADDDLIVANGAGTFEYKALTDCDGANINRLQYDTTANVFSCDTDPVAAGEYAAASIDGDDIATSLAGDHLTLTTASPDTLDLDANVTNHIVSMILTDPTTADDALLQHKFASTVTIVRVSCDTDVATSTVTIQFDERVETTPNTSGTDVMTAVLVCDTNNQATTSFANAGIAADAPFSMDIDATANSPTVVRVHIEYTIDD</sequence>